<dbReference type="OrthoDB" id="414698at2759"/>
<dbReference type="GO" id="GO:0005634">
    <property type="term" value="C:nucleus"/>
    <property type="evidence" value="ECO:0007669"/>
    <property type="project" value="TreeGrafter"/>
</dbReference>
<name>A4RWU8_OSTLU</name>
<evidence type="ECO:0000313" key="3">
    <source>
        <dbReference type="EMBL" id="ABO96180.1"/>
    </source>
</evidence>
<dbReference type="AlphaFoldDB" id="A4RWU8"/>
<dbReference type="eggNOG" id="KOG2551">
    <property type="taxonomic scope" value="Eukaryota"/>
</dbReference>
<dbReference type="RefSeq" id="XP_001417887.1">
    <property type="nucleotide sequence ID" value="XM_001417850.1"/>
</dbReference>
<gene>
    <name evidence="3" type="ORF">OSTLU_15249</name>
</gene>
<dbReference type="EMBL" id="CP000585">
    <property type="protein sequence ID" value="ABO96180.1"/>
    <property type="molecule type" value="Genomic_DNA"/>
</dbReference>
<dbReference type="KEGG" id="olu:OSTLU_15249"/>
<dbReference type="InterPro" id="IPR005645">
    <property type="entry name" value="FSH-like_dom"/>
</dbReference>
<sequence>MVSSDGDVTRKKRMLCLHGKGGNAASFARGLAPLVDATSNSWDWHFADGTQPEPNPGGRGWWTLQPGQRTYNAASLPGLDISMKRVIEAGPWDGLFGFSQGAMLAALVIAEDGGKQKEERAIKELAIIVGAAWPTCAAAKLETMPSDVVRSLHVVGERDVINPPAQARRVAEAFGANAQVFEHERGHIVPMTDDAVATYVKFIEHL</sequence>
<dbReference type="Pfam" id="PF03959">
    <property type="entry name" value="FSH1"/>
    <property type="match status" value="1"/>
</dbReference>
<dbReference type="SUPFAM" id="SSF53474">
    <property type="entry name" value="alpha/beta-Hydrolases"/>
    <property type="match status" value="1"/>
</dbReference>
<proteinExistence type="predicted"/>
<dbReference type="GeneID" id="5001924"/>
<dbReference type="PANTHER" id="PTHR48070:SF6">
    <property type="entry name" value="ESTERASE OVCA2"/>
    <property type="match status" value="1"/>
</dbReference>
<keyword evidence="1" id="KW-0378">Hydrolase</keyword>
<evidence type="ECO:0000313" key="4">
    <source>
        <dbReference type="Proteomes" id="UP000001568"/>
    </source>
</evidence>
<keyword evidence="4" id="KW-1185">Reference proteome</keyword>
<dbReference type="HOGENOM" id="CLU_051938_2_3_1"/>
<feature type="domain" description="Serine hydrolase" evidence="2">
    <location>
        <begin position="9"/>
        <end position="197"/>
    </location>
</feature>
<organism evidence="3 4">
    <name type="scientific">Ostreococcus lucimarinus (strain CCE9901)</name>
    <dbReference type="NCBI Taxonomy" id="436017"/>
    <lineage>
        <taxon>Eukaryota</taxon>
        <taxon>Viridiplantae</taxon>
        <taxon>Chlorophyta</taxon>
        <taxon>Mamiellophyceae</taxon>
        <taxon>Mamiellales</taxon>
        <taxon>Bathycoccaceae</taxon>
        <taxon>Ostreococcus</taxon>
    </lineage>
</organism>
<dbReference type="PANTHER" id="PTHR48070">
    <property type="entry name" value="ESTERASE OVCA2"/>
    <property type="match status" value="1"/>
</dbReference>
<evidence type="ECO:0000256" key="1">
    <source>
        <dbReference type="ARBA" id="ARBA00022801"/>
    </source>
</evidence>
<dbReference type="OMA" id="FAWWHLP"/>
<dbReference type="GO" id="GO:0005737">
    <property type="term" value="C:cytoplasm"/>
    <property type="evidence" value="ECO:0007669"/>
    <property type="project" value="TreeGrafter"/>
</dbReference>
<dbReference type="InterPro" id="IPR050593">
    <property type="entry name" value="LovG"/>
</dbReference>
<dbReference type="Gene3D" id="3.40.50.1820">
    <property type="entry name" value="alpha/beta hydrolase"/>
    <property type="match status" value="1"/>
</dbReference>
<dbReference type="InterPro" id="IPR029058">
    <property type="entry name" value="AB_hydrolase_fold"/>
</dbReference>
<accession>A4RWU8</accession>
<protein>
    <recommendedName>
        <fullName evidence="2">Serine hydrolase domain-containing protein</fullName>
    </recommendedName>
</protein>
<dbReference type="Gramene" id="ABO96180">
    <property type="protein sequence ID" value="ABO96180"/>
    <property type="gene ID" value="OSTLU_15249"/>
</dbReference>
<dbReference type="Proteomes" id="UP000001568">
    <property type="component" value="Chromosome 5"/>
</dbReference>
<dbReference type="GO" id="GO:0016787">
    <property type="term" value="F:hydrolase activity"/>
    <property type="evidence" value="ECO:0007669"/>
    <property type="project" value="UniProtKB-KW"/>
</dbReference>
<evidence type="ECO:0000259" key="2">
    <source>
        <dbReference type="Pfam" id="PF03959"/>
    </source>
</evidence>
<reference evidence="3 4" key="1">
    <citation type="journal article" date="2007" name="Proc. Natl. Acad. Sci. U.S.A.">
        <title>The tiny eukaryote Ostreococcus provides genomic insights into the paradox of plankton speciation.</title>
        <authorList>
            <person name="Palenik B."/>
            <person name="Grimwood J."/>
            <person name="Aerts A."/>
            <person name="Rouze P."/>
            <person name="Salamov A."/>
            <person name="Putnam N."/>
            <person name="Dupont C."/>
            <person name="Jorgensen R."/>
            <person name="Derelle E."/>
            <person name="Rombauts S."/>
            <person name="Zhou K."/>
            <person name="Otillar R."/>
            <person name="Merchant S.S."/>
            <person name="Podell S."/>
            <person name="Gaasterland T."/>
            <person name="Napoli C."/>
            <person name="Gendler K."/>
            <person name="Manuell A."/>
            <person name="Tai V."/>
            <person name="Vallon O."/>
            <person name="Piganeau G."/>
            <person name="Jancek S."/>
            <person name="Heijde M."/>
            <person name="Jabbari K."/>
            <person name="Bowler C."/>
            <person name="Lohr M."/>
            <person name="Robbens S."/>
            <person name="Werner G."/>
            <person name="Dubchak I."/>
            <person name="Pazour G.J."/>
            <person name="Ren Q."/>
            <person name="Paulsen I."/>
            <person name="Delwiche C."/>
            <person name="Schmutz J."/>
            <person name="Rokhsar D."/>
            <person name="Van de Peer Y."/>
            <person name="Moreau H."/>
            <person name="Grigoriev I.V."/>
        </authorList>
    </citation>
    <scope>NUCLEOTIDE SEQUENCE [LARGE SCALE GENOMIC DNA]</scope>
    <source>
        <strain evidence="3 4">CCE9901</strain>
    </source>
</reference>